<keyword evidence="7" id="KW-0408">Iron</keyword>
<dbReference type="PANTHER" id="PTHR42771">
    <property type="entry name" value="IRON(3+)-HYDROXAMATE IMPORT ATP-BINDING PROTEIN FHUC"/>
    <property type="match status" value="1"/>
</dbReference>
<dbReference type="Gene3D" id="3.40.50.300">
    <property type="entry name" value="P-loop containing nucleotide triphosphate hydrolases"/>
    <property type="match status" value="1"/>
</dbReference>
<reference evidence="11" key="1">
    <citation type="submission" date="2021-03" db="EMBL/GenBank/DDBJ databases">
        <authorList>
            <person name="Wang G."/>
        </authorList>
    </citation>
    <scope>NUCLEOTIDE SEQUENCE</scope>
    <source>
        <strain evidence="11">KCTC 12899</strain>
    </source>
</reference>
<gene>
    <name evidence="11" type="ORF">J3U88_33070</name>
</gene>
<dbReference type="GO" id="GO:0005524">
    <property type="term" value="F:ATP binding"/>
    <property type="evidence" value="ECO:0007669"/>
    <property type="project" value="UniProtKB-KW"/>
</dbReference>
<evidence type="ECO:0000256" key="8">
    <source>
        <dbReference type="ARBA" id="ARBA00023065"/>
    </source>
</evidence>
<dbReference type="PROSITE" id="PS00211">
    <property type="entry name" value="ABC_TRANSPORTER_1"/>
    <property type="match status" value="1"/>
</dbReference>
<dbReference type="InterPro" id="IPR027417">
    <property type="entry name" value="P-loop_NTPase"/>
</dbReference>
<sequence length="271" mass="30213">MSALTLRGVGVERRRQSILHGIDLDVAAQQFTLILGPNGCGKTTLLKCILAMINDYTGHITWKGRNTRTMGGRERARALAYVPQKLETAFALDVLTFMELARFAHEESREQRRNAIDAALAQTDMQHKAGAFLSELSGGEQQRVLIAAAVAQEPELLVLDEPTSALDPRHQVAIVQLLARLHQQKRFTIVLVTHDWNPFIHLNPRVIGLKAGRLLVDTDLKQLPNHLASIYDCRFHQLPLEKGVVCVPVIESNALRLDKKAVTSRQDINTT</sequence>
<keyword evidence="2" id="KW-0813">Transport</keyword>
<keyword evidence="9" id="KW-0472">Membrane</keyword>
<dbReference type="PROSITE" id="PS50893">
    <property type="entry name" value="ABC_TRANSPORTER_2"/>
    <property type="match status" value="1"/>
</dbReference>
<dbReference type="GO" id="GO:0016887">
    <property type="term" value="F:ATP hydrolysis activity"/>
    <property type="evidence" value="ECO:0007669"/>
    <property type="project" value="InterPro"/>
</dbReference>
<keyword evidence="5" id="KW-0547">Nucleotide-binding</keyword>
<evidence type="ECO:0000256" key="1">
    <source>
        <dbReference type="ARBA" id="ARBA00004202"/>
    </source>
</evidence>
<dbReference type="GO" id="GO:0005886">
    <property type="term" value="C:plasma membrane"/>
    <property type="evidence" value="ECO:0007669"/>
    <property type="project" value="UniProtKB-SubCell"/>
</dbReference>
<dbReference type="PANTHER" id="PTHR42771:SF2">
    <property type="entry name" value="IRON(3+)-HYDROXAMATE IMPORT ATP-BINDING PROTEIN FHUC"/>
    <property type="match status" value="1"/>
</dbReference>
<feature type="domain" description="ABC transporter" evidence="10">
    <location>
        <begin position="4"/>
        <end position="236"/>
    </location>
</feature>
<dbReference type="InterPro" id="IPR017871">
    <property type="entry name" value="ABC_transporter-like_CS"/>
</dbReference>
<keyword evidence="12" id="KW-1185">Reference proteome</keyword>
<evidence type="ECO:0000256" key="2">
    <source>
        <dbReference type="ARBA" id="ARBA00022448"/>
    </source>
</evidence>
<evidence type="ECO:0000256" key="4">
    <source>
        <dbReference type="ARBA" id="ARBA00022496"/>
    </source>
</evidence>
<dbReference type="SMART" id="SM00382">
    <property type="entry name" value="AAA"/>
    <property type="match status" value="1"/>
</dbReference>
<protein>
    <submittedName>
        <fullName evidence="11">ABC transporter ATP-binding protein</fullName>
    </submittedName>
</protein>
<accession>A0A8J7QRH3</accession>
<organism evidence="11 12">
    <name type="scientific">Acanthopleuribacter pedis</name>
    <dbReference type="NCBI Taxonomy" id="442870"/>
    <lineage>
        <taxon>Bacteria</taxon>
        <taxon>Pseudomonadati</taxon>
        <taxon>Acidobacteriota</taxon>
        <taxon>Holophagae</taxon>
        <taxon>Acanthopleuribacterales</taxon>
        <taxon>Acanthopleuribacteraceae</taxon>
        <taxon>Acanthopleuribacter</taxon>
    </lineage>
</organism>
<keyword evidence="8" id="KW-0406">Ion transport</keyword>
<keyword evidence="6 11" id="KW-0067">ATP-binding</keyword>
<evidence type="ECO:0000259" key="10">
    <source>
        <dbReference type="PROSITE" id="PS50893"/>
    </source>
</evidence>
<keyword evidence="3" id="KW-1003">Cell membrane</keyword>
<evidence type="ECO:0000313" key="12">
    <source>
        <dbReference type="Proteomes" id="UP000664417"/>
    </source>
</evidence>
<comment type="subcellular location">
    <subcellularLocation>
        <location evidence="1">Cell membrane</location>
        <topology evidence="1">Peripheral membrane protein</topology>
    </subcellularLocation>
</comment>
<dbReference type="SUPFAM" id="SSF52540">
    <property type="entry name" value="P-loop containing nucleoside triphosphate hydrolases"/>
    <property type="match status" value="1"/>
</dbReference>
<comment type="caution">
    <text evidence="11">The sequence shown here is derived from an EMBL/GenBank/DDBJ whole genome shotgun (WGS) entry which is preliminary data.</text>
</comment>
<keyword evidence="4" id="KW-0410">Iron transport</keyword>
<dbReference type="InterPro" id="IPR051535">
    <property type="entry name" value="Siderophore_ABC-ATPase"/>
</dbReference>
<evidence type="ECO:0000256" key="9">
    <source>
        <dbReference type="ARBA" id="ARBA00023136"/>
    </source>
</evidence>
<dbReference type="RefSeq" id="WP_207863498.1">
    <property type="nucleotide sequence ID" value="NZ_JAFREP010000058.1"/>
</dbReference>
<dbReference type="InterPro" id="IPR003593">
    <property type="entry name" value="AAA+_ATPase"/>
</dbReference>
<evidence type="ECO:0000313" key="11">
    <source>
        <dbReference type="EMBL" id="MBO1323345.1"/>
    </source>
</evidence>
<dbReference type="Proteomes" id="UP000664417">
    <property type="component" value="Unassembled WGS sequence"/>
</dbReference>
<dbReference type="CDD" id="cd03214">
    <property type="entry name" value="ABC_Iron-Siderophores_B12_Hemin"/>
    <property type="match status" value="1"/>
</dbReference>
<evidence type="ECO:0000256" key="7">
    <source>
        <dbReference type="ARBA" id="ARBA00023004"/>
    </source>
</evidence>
<proteinExistence type="predicted"/>
<dbReference type="AlphaFoldDB" id="A0A8J7QRH3"/>
<evidence type="ECO:0000256" key="5">
    <source>
        <dbReference type="ARBA" id="ARBA00022741"/>
    </source>
</evidence>
<dbReference type="GO" id="GO:0006826">
    <property type="term" value="P:iron ion transport"/>
    <property type="evidence" value="ECO:0007669"/>
    <property type="project" value="UniProtKB-KW"/>
</dbReference>
<evidence type="ECO:0000256" key="6">
    <source>
        <dbReference type="ARBA" id="ARBA00022840"/>
    </source>
</evidence>
<evidence type="ECO:0000256" key="3">
    <source>
        <dbReference type="ARBA" id="ARBA00022475"/>
    </source>
</evidence>
<dbReference type="InterPro" id="IPR003439">
    <property type="entry name" value="ABC_transporter-like_ATP-bd"/>
</dbReference>
<dbReference type="Pfam" id="PF00005">
    <property type="entry name" value="ABC_tran"/>
    <property type="match status" value="1"/>
</dbReference>
<dbReference type="EMBL" id="JAFREP010000058">
    <property type="protein sequence ID" value="MBO1323345.1"/>
    <property type="molecule type" value="Genomic_DNA"/>
</dbReference>
<name>A0A8J7QRH3_9BACT</name>